<feature type="domain" description="Glycosyltransferase subfamily 4-like N-terminal" evidence="2">
    <location>
        <begin position="37"/>
        <end position="185"/>
    </location>
</feature>
<dbReference type="CDD" id="cd03801">
    <property type="entry name" value="GT4_PimA-like"/>
    <property type="match status" value="1"/>
</dbReference>
<dbReference type="Proteomes" id="UP000199423">
    <property type="component" value="Unassembled WGS sequence"/>
</dbReference>
<organism evidence="3 4">
    <name type="scientific">Hyphomicrobium facile</name>
    <dbReference type="NCBI Taxonomy" id="51670"/>
    <lineage>
        <taxon>Bacteria</taxon>
        <taxon>Pseudomonadati</taxon>
        <taxon>Pseudomonadota</taxon>
        <taxon>Alphaproteobacteria</taxon>
        <taxon>Hyphomicrobiales</taxon>
        <taxon>Hyphomicrobiaceae</taxon>
        <taxon>Hyphomicrobium</taxon>
    </lineage>
</organism>
<dbReference type="EMBL" id="FPCH01000002">
    <property type="protein sequence ID" value="SFV32734.1"/>
    <property type="molecule type" value="Genomic_DNA"/>
</dbReference>
<dbReference type="STRING" id="51670.SAMN04488557_1706"/>
<reference evidence="4" key="1">
    <citation type="submission" date="2016-10" db="EMBL/GenBank/DDBJ databases">
        <authorList>
            <person name="Varghese N."/>
            <person name="Submissions S."/>
        </authorList>
    </citation>
    <scope>NUCLEOTIDE SEQUENCE [LARGE SCALE GENOMIC DNA]</scope>
    <source>
        <strain evidence="4">DSM 1565</strain>
    </source>
</reference>
<feature type="domain" description="Glycosyl transferase family 1" evidence="1">
    <location>
        <begin position="205"/>
        <end position="356"/>
    </location>
</feature>
<keyword evidence="3" id="KW-0808">Transferase</keyword>
<accession>A0A1I7NDH8</accession>
<dbReference type="Gene3D" id="3.40.50.2000">
    <property type="entry name" value="Glycogen Phosphorylase B"/>
    <property type="match status" value="2"/>
</dbReference>
<dbReference type="AlphaFoldDB" id="A0A1I7NDH8"/>
<dbReference type="PANTHER" id="PTHR45947:SF3">
    <property type="entry name" value="SULFOQUINOVOSYL TRANSFERASE SQD2"/>
    <property type="match status" value="1"/>
</dbReference>
<dbReference type="SUPFAM" id="SSF53756">
    <property type="entry name" value="UDP-Glycosyltransferase/glycogen phosphorylase"/>
    <property type="match status" value="1"/>
</dbReference>
<dbReference type="PANTHER" id="PTHR45947">
    <property type="entry name" value="SULFOQUINOVOSYL TRANSFERASE SQD2"/>
    <property type="match status" value="1"/>
</dbReference>
<dbReference type="Pfam" id="PF13439">
    <property type="entry name" value="Glyco_transf_4"/>
    <property type="match status" value="1"/>
</dbReference>
<evidence type="ECO:0000313" key="4">
    <source>
        <dbReference type="Proteomes" id="UP000199423"/>
    </source>
</evidence>
<proteinExistence type="predicted"/>
<dbReference type="InterPro" id="IPR028098">
    <property type="entry name" value="Glyco_trans_4-like_N"/>
</dbReference>
<name>A0A1I7NDH8_9HYPH</name>
<gene>
    <name evidence="3" type="ORF">SAMN04488557_1706</name>
</gene>
<keyword evidence="4" id="KW-1185">Reference proteome</keyword>
<evidence type="ECO:0000259" key="1">
    <source>
        <dbReference type="Pfam" id="PF00534"/>
    </source>
</evidence>
<dbReference type="InterPro" id="IPR050194">
    <property type="entry name" value="Glycosyltransferase_grp1"/>
</dbReference>
<dbReference type="Pfam" id="PF00534">
    <property type="entry name" value="Glycos_transf_1"/>
    <property type="match status" value="1"/>
</dbReference>
<sequence length="382" mass="41190">MSLVAPLGLWRSFGAGGARVSGLRILALVTDAFGGNGGIARYNQDLMSAFATSARVREICVLPRQGSLGHQALPQKVLQARASAARLAFSTQAIARAALDGPFDIVFCGHIYMSPIAAAISKFLKKPMWLQLHGIDAWQPRGGRLARTATESAALVTAVSRFTRSRFLRWADIAPERVRVLPNTFEPSFTAGPKPEYLLDRLNIHGRRVILTVSRLTASEQYKGHDRIIAALPAIKERIADVVYVIAGDGDDRERLKKMAKAAGVEDITLFAGHVPERELPGYLRLADVFAMPSTGEGFGIVYLEAAACGLPVIAGDRDGSVDALADGAIGTLIDPEDAPQLVDAVCNMLAGRGRQAQPTSHDRFRAGNFNTHVDNLLENFL</sequence>
<dbReference type="GO" id="GO:0016758">
    <property type="term" value="F:hexosyltransferase activity"/>
    <property type="evidence" value="ECO:0007669"/>
    <property type="project" value="TreeGrafter"/>
</dbReference>
<dbReference type="InterPro" id="IPR001296">
    <property type="entry name" value="Glyco_trans_1"/>
</dbReference>
<protein>
    <submittedName>
        <fullName evidence="3">Glycosyltransferase involved in cell wall bisynthesis</fullName>
    </submittedName>
</protein>
<evidence type="ECO:0000313" key="3">
    <source>
        <dbReference type="EMBL" id="SFV32734.1"/>
    </source>
</evidence>
<evidence type="ECO:0000259" key="2">
    <source>
        <dbReference type="Pfam" id="PF13439"/>
    </source>
</evidence>
<dbReference type="OrthoDB" id="9801609at2"/>